<dbReference type="PANTHER" id="PTHR36173:SF1">
    <property type="entry name" value="RIBONUCLEASE VAPC22"/>
    <property type="match status" value="1"/>
</dbReference>
<dbReference type="SUPFAM" id="SSF88723">
    <property type="entry name" value="PIN domain-like"/>
    <property type="match status" value="1"/>
</dbReference>
<keyword evidence="3" id="KW-1185">Reference proteome</keyword>
<proteinExistence type="predicted"/>
<dbReference type="KEGG" id="tsa:AciPR4_4200"/>
<gene>
    <name evidence="2" type="ordered locus">AciPR4_4200</name>
</gene>
<evidence type="ECO:0000313" key="3">
    <source>
        <dbReference type="Proteomes" id="UP000006844"/>
    </source>
</evidence>
<evidence type="ECO:0000259" key="1">
    <source>
        <dbReference type="Pfam" id="PF01850"/>
    </source>
</evidence>
<dbReference type="Pfam" id="PF01850">
    <property type="entry name" value="PIN"/>
    <property type="match status" value="1"/>
</dbReference>
<dbReference type="InterPro" id="IPR029060">
    <property type="entry name" value="PIN-like_dom_sf"/>
</dbReference>
<dbReference type="InterPro" id="IPR052919">
    <property type="entry name" value="TA_system_RNase"/>
</dbReference>
<dbReference type="AlphaFoldDB" id="E8V654"/>
<dbReference type="InterPro" id="IPR002716">
    <property type="entry name" value="PIN_dom"/>
</dbReference>
<name>E8V654_TERSS</name>
<protein>
    <submittedName>
        <fullName evidence="2">PilT protein domain protein</fullName>
    </submittedName>
</protein>
<dbReference type="eggNOG" id="COG3744">
    <property type="taxonomic scope" value="Bacteria"/>
</dbReference>
<sequence>MPGFLLDTHIWLWLQSGNDHYISPDFVADTDEWLKERKLFISAASVWEISLLIGKKRINLFTSIEHWIDRATEDNGLQLLPLTTEILIESTRLPDLKHKDPADRMLLATARLYDLTLVTRDETMLKWSRKYGHARLRSDETSR</sequence>
<reference evidence="2 3" key="1">
    <citation type="journal article" date="2012" name="Stand. Genomic Sci.">
        <title>Complete genome sequence of Terriglobus saanensis type strain SP1PR4(T), an Acidobacteria from tundra soil.</title>
        <authorList>
            <person name="Rawat S.R."/>
            <person name="Mannisto M.K."/>
            <person name="Starovoytov V."/>
            <person name="Goodwin L."/>
            <person name="Nolan M."/>
            <person name="Hauser L."/>
            <person name="Land M."/>
            <person name="Davenport K.W."/>
            <person name="Woyke T."/>
            <person name="Haggblom M.M."/>
        </authorList>
    </citation>
    <scope>NUCLEOTIDE SEQUENCE</scope>
    <source>
        <strain evidence="3">ATCC BAA-1853 / DSM 23119 / SP1PR4</strain>
    </source>
</reference>
<dbReference type="CDD" id="cd09872">
    <property type="entry name" value="PIN_Sll0205-like"/>
    <property type="match status" value="1"/>
</dbReference>
<dbReference type="Gene3D" id="3.40.50.1010">
    <property type="entry name" value="5'-nuclease"/>
    <property type="match status" value="1"/>
</dbReference>
<dbReference type="InterPro" id="IPR041705">
    <property type="entry name" value="PIN_Sll0205"/>
</dbReference>
<dbReference type="RefSeq" id="WP_013570675.1">
    <property type="nucleotide sequence ID" value="NC_014963.1"/>
</dbReference>
<dbReference type="Proteomes" id="UP000006844">
    <property type="component" value="Chromosome"/>
</dbReference>
<dbReference type="OrthoDB" id="9798990at2"/>
<dbReference type="PANTHER" id="PTHR36173">
    <property type="entry name" value="RIBONUCLEASE VAPC16-RELATED"/>
    <property type="match status" value="1"/>
</dbReference>
<dbReference type="HOGENOM" id="CLU_129890_2_1_0"/>
<dbReference type="EMBL" id="CP002467">
    <property type="protein sequence ID" value="ADV84945.1"/>
    <property type="molecule type" value="Genomic_DNA"/>
</dbReference>
<evidence type="ECO:0000313" key="2">
    <source>
        <dbReference type="EMBL" id="ADV84945.1"/>
    </source>
</evidence>
<accession>E8V654</accession>
<dbReference type="STRING" id="401053.AciPR4_4200"/>
<organism evidence="2 3">
    <name type="scientific">Terriglobus saanensis (strain ATCC BAA-1853 / DSM 23119 / SP1PR4)</name>
    <dbReference type="NCBI Taxonomy" id="401053"/>
    <lineage>
        <taxon>Bacteria</taxon>
        <taxon>Pseudomonadati</taxon>
        <taxon>Acidobacteriota</taxon>
        <taxon>Terriglobia</taxon>
        <taxon>Terriglobales</taxon>
        <taxon>Acidobacteriaceae</taxon>
        <taxon>Terriglobus</taxon>
    </lineage>
</organism>
<feature type="domain" description="PIN" evidence="1">
    <location>
        <begin position="5"/>
        <end position="124"/>
    </location>
</feature>